<gene>
    <name evidence="1" type="ORF">MRB53_019688</name>
</gene>
<accession>A0ACC2KYN2</accession>
<proteinExistence type="predicted"/>
<evidence type="ECO:0000313" key="2">
    <source>
        <dbReference type="Proteomes" id="UP001234297"/>
    </source>
</evidence>
<evidence type="ECO:0000313" key="1">
    <source>
        <dbReference type="EMBL" id="KAJ8626381.1"/>
    </source>
</evidence>
<protein>
    <submittedName>
        <fullName evidence="1">Uncharacterized protein</fullName>
    </submittedName>
</protein>
<comment type="caution">
    <text evidence="1">The sequence shown here is derived from an EMBL/GenBank/DDBJ whole genome shotgun (WGS) entry which is preliminary data.</text>
</comment>
<sequence length="1069" mass="117723">MGDRTVINNGKSMEELGHSFVSANKSTQCGLNVDWGAGANADSVDEMMFVANSSLSELVWTPSKGLSVKCADCSLPNKNSLLWCSESGDMIILPSQSIKGKEVKSNRDVDEEKLCSSVLAPNPENEIYSTEPLFRSPGGCVGIMPVCGTGSGVHKDNLKVDSNRDDELAKKEMNMCSISDSQKGADVNEKITASIAAQHDEDQDNVRNANSSSNRLEESRLDSGSVELEMANLTKGVRSKEKGKDIGGGDIQAACSTDILVSETSKMKQCDLPEMFMLIRSQNAKHAEPVSAFEETSGNKLSFPEKRESIAENDIKPLKTEDRLCCGRACAEEAMIVVSQPEGDGKHNPEKAMLIEASLNEKRSSLNRRKGKEKASPDSESSRSISKEEDRSHESVESSNSGPLFSKGRRTGNFDHQLIVGNKKIKRHQNETPCSASFLGQDSSFMNWISNMIKGLSNFDSDKTPCLALPPISSHHQDGSHDSTFMSHDKIQEDTVGRSTGFRDIFQALYCPRERLQNKIKCSLDQQTEAEVSKEPKVANKMPCDDASIRAAPNEKYKLQKFVHVGSPEEKGAIIQGSVDPNKCSVSAANRSPLESLWITRFSSKVSMPMLNSEQGHQDTGGTVEGFTTCNRLLPLSQNPSASIKDRNNLEDGCEPSDKDQTNAARGSQYRSVSLTGSCGSIRTKEQSYQKFKSELGPILPSQRLKSSEAMASVFARRLDALKHITPSKLIDNASPEAILCFYCGKRGHSLRDCLDIIESEFKDLLKDANLYDGFEETSCLCIRCFQFGHWAVACPYSTSRKQTWKHGNASILGGENSERRQNEPQNRNPLVGTCTISHGENAGPNTELMVCTNNKNGTMILDGRISDYKTVERSLSGEDCHKGMSWKGTSHRVLLKGENATSSFKGNEPNENQIMPYVNKQISSIPMEAFEIIRKLRLSRSDILKWMKPPSSNFCLEGFFLRLRLGKWEEGLGGTGYHVACISEASRESSSGKCKLPISVDIGGLRCAVDCRYVSNHDFSEDELRAWWCANLKGAAKLPRIEELHMKLAEKEKMANVFHEGVSEETGV</sequence>
<reference evidence="1 2" key="1">
    <citation type="journal article" date="2022" name="Hortic Res">
        <title>A haplotype resolved chromosomal level avocado genome allows analysis of novel avocado genes.</title>
        <authorList>
            <person name="Nath O."/>
            <person name="Fletcher S.J."/>
            <person name="Hayward A."/>
            <person name="Shaw L.M."/>
            <person name="Masouleh A.K."/>
            <person name="Furtado A."/>
            <person name="Henry R.J."/>
            <person name="Mitter N."/>
        </authorList>
    </citation>
    <scope>NUCLEOTIDE SEQUENCE [LARGE SCALE GENOMIC DNA]</scope>
    <source>
        <strain evidence="2">cv. Hass</strain>
    </source>
</reference>
<name>A0ACC2KYN2_PERAE</name>
<dbReference type="Proteomes" id="UP001234297">
    <property type="component" value="Chromosome 6"/>
</dbReference>
<keyword evidence="2" id="KW-1185">Reference proteome</keyword>
<dbReference type="EMBL" id="CM056814">
    <property type="protein sequence ID" value="KAJ8626381.1"/>
    <property type="molecule type" value="Genomic_DNA"/>
</dbReference>
<organism evidence="1 2">
    <name type="scientific">Persea americana</name>
    <name type="common">Avocado</name>
    <dbReference type="NCBI Taxonomy" id="3435"/>
    <lineage>
        <taxon>Eukaryota</taxon>
        <taxon>Viridiplantae</taxon>
        <taxon>Streptophyta</taxon>
        <taxon>Embryophyta</taxon>
        <taxon>Tracheophyta</taxon>
        <taxon>Spermatophyta</taxon>
        <taxon>Magnoliopsida</taxon>
        <taxon>Magnoliidae</taxon>
        <taxon>Laurales</taxon>
        <taxon>Lauraceae</taxon>
        <taxon>Persea</taxon>
    </lineage>
</organism>